<dbReference type="InterPro" id="IPR000743">
    <property type="entry name" value="Glyco_hydro_28"/>
</dbReference>
<evidence type="ECO:0000256" key="8">
    <source>
        <dbReference type="RuleBase" id="RU361169"/>
    </source>
</evidence>
<keyword evidence="4" id="KW-0964">Secreted</keyword>
<evidence type="ECO:0000256" key="5">
    <source>
        <dbReference type="ARBA" id="ARBA00022801"/>
    </source>
</evidence>
<dbReference type="EnsemblPlants" id="EMT14965">
    <property type="protein sequence ID" value="EMT14965"/>
    <property type="gene ID" value="F775_15945"/>
</dbReference>
<reference evidence="9" key="1">
    <citation type="submission" date="2015-06" db="UniProtKB">
        <authorList>
            <consortium name="EnsemblPlants"/>
        </authorList>
    </citation>
    <scope>IDENTIFICATION</scope>
</reference>
<sequence length="288" mass="31233">MHSVINQAMSWTTDAFADRQQCGMTNPCVQELQEAWNSACGATEQAMVLVPKGEFLVGPLNFSGPYKGSVTIQIDGTLLGSNDLPKYDRGSWMNILQSLLPDFMKNGTVSCITLLNSKFFHMNIYMSEDVKAENLTITAPGDNPNTDGIHIGDSSNINVTGATISTGDDCISIGGGSSHIKVTRVTCGPGQGIIVGCLGRYRDEKDVSDVTVKDCVLWSSTDGVRIKTYEDAVKSITASNLTFKNIKMEDVANPIIIDQNYCPEKVSVEDYATHDILIGCNKHVYIST</sequence>
<evidence type="ECO:0000256" key="2">
    <source>
        <dbReference type="ARBA" id="ARBA00008834"/>
    </source>
</evidence>
<evidence type="ECO:0000256" key="1">
    <source>
        <dbReference type="ARBA" id="ARBA00004191"/>
    </source>
</evidence>
<name>N1R344_AEGTA</name>
<protein>
    <submittedName>
        <fullName evidence="9">Exopolygalacturonase</fullName>
    </submittedName>
</protein>
<keyword evidence="6 8" id="KW-0326">Glycosidase</keyword>
<evidence type="ECO:0000256" key="3">
    <source>
        <dbReference type="ARBA" id="ARBA00022512"/>
    </source>
</evidence>
<dbReference type="SMART" id="SM00710">
    <property type="entry name" value="PbH1"/>
    <property type="match status" value="4"/>
</dbReference>
<dbReference type="GO" id="GO:0004650">
    <property type="term" value="F:polygalacturonase activity"/>
    <property type="evidence" value="ECO:0007669"/>
    <property type="project" value="InterPro"/>
</dbReference>
<dbReference type="InterPro" id="IPR011050">
    <property type="entry name" value="Pectin_lyase_fold/virulence"/>
</dbReference>
<dbReference type="PANTHER" id="PTHR31375">
    <property type="match status" value="1"/>
</dbReference>
<evidence type="ECO:0000313" key="9">
    <source>
        <dbReference type="EnsemblPlants" id="EMT14965"/>
    </source>
</evidence>
<dbReference type="Gene3D" id="2.160.20.10">
    <property type="entry name" value="Single-stranded right-handed beta-helix, Pectin lyase-like"/>
    <property type="match status" value="1"/>
</dbReference>
<dbReference type="GO" id="GO:0071555">
    <property type="term" value="P:cell wall organization"/>
    <property type="evidence" value="ECO:0007669"/>
    <property type="project" value="UniProtKB-KW"/>
</dbReference>
<dbReference type="SUPFAM" id="SSF51126">
    <property type="entry name" value="Pectin lyase-like"/>
    <property type="match status" value="1"/>
</dbReference>
<comment type="similarity">
    <text evidence="2 8">Belongs to the glycosyl hydrolase 28 family.</text>
</comment>
<organism evidence="9">
    <name type="scientific">Aegilops tauschii</name>
    <name type="common">Tausch's goatgrass</name>
    <name type="synonym">Aegilops squarrosa</name>
    <dbReference type="NCBI Taxonomy" id="37682"/>
    <lineage>
        <taxon>Eukaryota</taxon>
        <taxon>Viridiplantae</taxon>
        <taxon>Streptophyta</taxon>
        <taxon>Embryophyta</taxon>
        <taxon>Tracheophyta</taxon>
        <taxon>Spermatophyta</taxon>
        <taxon>Magnoliopsida</taxon>
        <taxon>Liliopsida</taxon>
        <taxon>Poales</taxon>
        <taxon>Poaceae</taxon>
        <taxon>BOP clade</taxon>
        <taxon>Pooideae</taxon>
        <taxon>Triticodae</taxon>
        <taxon>Triticeae</taxon>
        <taxon>Triticinae</taxon>
        <taxon>Aegilops</taxon>
    </lineage>
</organism>
<keyword evidence="3" id="KW-0134">Cell wall</keyword>
<dbReference type="Pfam" id="PF00295">
    <property type="entry name" value="Glyco_hydro_28"/>
    <property type="match status" value="1"/>
</dbReference>
<accession>N1R344</accession>
<keyword evidence="7" id="KW-0961">Cell wall biogenesis/degradation</keyword>
<comment type="subcellular location">
    <subcellularLocation>
        <location evidence="1">Secreted</location>
        <location evidence="1">Cell wall</location>
    </subcellularLocation>
</comment>
<dbReference type="AlphaFoldDB" id="N1R344"/>
<dbReference type="InterPro" id="IPR012334">
    <property type="entry name" value="Pectin_lyas_fold"/>
</dbReference>
<keyword evidence="5 8" id="KW-0378">Hydrolase</keyword>
<dbReference type="InterPro" id="IPR006626">
    <property type="entry name" value="PbH1"/>
</dbReference>
<proteinExistence type="inferred from homology"/>
<dbReference type="GO" id="GO:0005975">
    <property type="term" value="P:carbohydrate metabolic process"/>
    <property type="evidence" value="ECO:0007669"/>
    <property type="project" value="InterPro"/>
</dbReference>
<evidence type="ECO:0000256" key="6">
    <source>
        <dbReference type="ARBA" id="ARBA00023295"/>
    </source>
</evidence>
<evidence type="ECO:0000256" key="7">
    <source>
        <dbReference type="ARBA" id="ARBA00023316"/>
    </source>
</evidence>
<evidence type="ECO:0000256" key="4">
    <source>
        <dbReference type="ARBA" id="ARBA00022525"/>
    </source>
</evidence>